<comment type="caution">
    <text evidence="2">The sequence shown here is derived from an EMBL/GenBank/DDBJ whole genome shotgun (WGS) entry which is preliminary data.</text>
</comment>
<dbReference type="PANTHER" id="PTHR33112">
    <property type="entry name" value="DOMAIN PROTEIN, PUTATIVE-RELATED"/>
    <property type="match status" value="1"/>
</dbReference>
<dbReference type="InterPro" id="IPR010730">
    <property type="entry name" value="HET"/>
</dbReference>
<dbReference type="EMBL" id="MU001508">
    <property type="protein sequence ID" value="KAF2440205.1"/>
    <property type="molecule type" value="Genomic_DNA"/>
</dbReference>
<dbReference type="OrthoDB" id="5362512at2759"/>
<evidence type="ECO:0000313" key="3">
    <source>
        <dbReference type="Proteomes" id="UP000799764"/>
    </source>
</evidence>
<evidence type="ECO:0000259" key="1">
    <source>
        <dbReference type="Pfam" id="PF06985"/>
    </source>
</evidence>
<name>A0A9P4PA38_9PLEO</name>
<sequence length="352" mass="39774">MVRVVNTAKENIKSPYLTLSHSWGPPNFLQLKKENEGRLMGEGATITELTPNFQQAISVAKFIGIRYIWIDSLCIMQGPGGDFKSEGQLMHKVYRHSHCNIAIADSLDSEGGLFRQRNPANIVPMSIEADGTGKLPRGNWRILEDDLWDEELLATKIYTRGWVFQERMLSPRILHFAASQIFWDCSTLSACEAFPRGLPHALDAKASIDRHWRGRMQRMLSDTPQGYGEPVVGANDDSIENFWLSALLSYTSCNLTNQDDKSVAIWSVAKLVRDILGEQYGGGLWENNLEEQLAWHSYNMTSEGCSRIPELQSRYPSWSWASIKAPIIAHSRLSKARQYVVTNHAGDAIRFE</sequence>
<evidence type="ECO:0000313" key="2">
    <source>
        <dbReference type="EMBL" id="KAF2440205.1"/>
    </source>
</evidence>
<dbReference type="Proteomes" id="UP000799764">
    <property type="component" value="Unassembled WGS sequence"/>
</dbReference>
<accession>A0A9P4PA38</accession>
<dbReference type="PANTHER" id="PTHR33112:SF10">
    <property type="entry name" value="TOL"/>
    <property type="match status" value="1"/>
</dbReference>
<protein>
    <submittedName>
        <fullName evidence="2">HET-domain-containing protein</fullName>
    </submittedName>
</protein>
<dbReference type="Pfam" id="PF06985">
    <property type="entry name" value="HET"/>
    <property type="match status" value="1"/>
</dbReference>
<gene>
    <name evidence="2" type="ORF">P171DRAFT_501213</name>
</gene>
<dbReference type="AlphaFoldDB" id="A0A9P4PA38"/>
<keyword evidence="3" id="KW-1185">Reference proteome</keyword>
<reference evidence="2" key="1">
    <citation type="journal article" date="2020" name="Stud. Mycol.">
        <title>101 Dothideomycetes genomes: a test case for predicting lifestyles and emergence of pathogens.</title>
        <authorList>
            <person name="Haridas S."/>
            <person name="Albert R."/>
            <person name="Binder M."/>
            <person name="Bloem J."/>
            <person name="Labutti K."/>
            <person name="Salamov A."/>
            <person name="Andreopoulos B."/>
            <person name="Baker S."/>
            <person name="Barry K."/>
            <person name="Bills G."/>
            <person name="Bluhm B."/>
            <person name="Cannon C."/>
            <person name="Castanera R."/>
            <person name="Culley D."/>
            <person name="Daum C."/>
            <person name="Ezra D."/>
            <person name="Gonzalez J."/>
            <person name="Henrissat B."/>
            <person name="Kuo A."/>
            <person name="Liang C."/>
            <person name="Lipzen A."/>
            <person name="Lutzoni F."/>
            <person name="Magnuson J."/>
            <person name="Mondo S."/>
            <person name="Nolan M."/>
            <person name="Ohm R."/>
            <person name="Pangilinan J."/>
            <person name="Park H.-J."/>
            <person name="Ramirez L."/>
            <person name="Alfaro M."/>
            <person name="Sun H."/>
            <person name="Tritt A."/>
            <person name="Yoshinaga Y."/>
            <person name="Zwiers L.-H."/>
            <person name="Turgeon B."/>
            <person name="Goodwin S."/>
            <person name="Spatafora J."/>
            <person name="Crous P."/>
            <person name="Grigoriev I."/>
        </authorList>
    </citation>
    <scope>NUCLEOTIDE SEQUENCE</scope>
    <source>
        <strain evidence="2">CBS 690.94</strain>
    </source>
</reference>
<feature type="domain" description="Heterokaryon incompatibility" evidence="1">
    <location>
        <begin position="16"/>
        <end position="166"/>
    </location>
</feature>
<organism evidence="2 3">
    <name type="scientific">Karstenula rhodostoma CBS 690.94</name>
    <dbReference type="NCBI Taxonomy" id="1392251"/>
    <lineage>
        <taxon>Eukaryota</taxon>
        <taxon>Fungi</taxon>
        <taxon>Dikarya</taxon>
        <taxon>Ascomycota</taxon>
        <taxon>Pezizomycotina</taxon>
        <taxon>Dothideomycetes</taxon>
        <taxon>Pleosporomycetidae</taxon>
        <taxon>Pleosporales</taxon>
        <taxon>Massarineae</taxon>
        <taxon>Didymosphaeriaceae</taxon>
        <taxon>Karstenula</taxon>
    </lineage>
</organism>
<proteinExistence type="predicted"/>
<feature type="non-terminal residue" evidence="2">
    <location>
        <position position="352"/>
    </location>
</feature>